<name>A0A401RUZ3_CHIPU</name>
<dbReference type="FunFam" id="1.10.472.10:FF:000006">
    <property type="entry name" value="Cyclin I"/>
    <property type="match status" value="1"/>
</dbReference>
<dbReference type="EMBL" id="BEZZ01000004">
    <property type="protein sequence ID" value="GCC21975.1"/>
    <property type="molecule type" value="Genomic_DNA"/>
</dbReference>
<evidence type="ECO:0000256" key="2">
    <source>
        <dbReference type="ARBA" id="ARBA00073755"/>
    </source>
</evidence>
<dbReference type="InterPro" id="IPR039361">
    <property type="entry name" value="Cyclin"/>
</dbReference>
<dbReference type="STRING" id="137246.A0A401RUZ3"/>
<dbReference type="Gene3D" id="1.10.472.10">
    <property type="entry name" value="Cyclin-like"/>
    <property type="match status" value="2"/>
</dbReference>
<dbReference type="CDD" id="cd20526">
    <property type="entry name" value="CYCLIN_CCNI-like"/>
    <property type="match status" value="1"/>
</dbReference>
<keyword evidence="3" id="KW-0195">Cyclin</keyword>
<dbReference type="OMA" id="PQRDEIC"/>
<dbReference type="InterPro" id="IPR036915">
    <property type="entry name" value="Cyclin-like_sf"/>
</dbReference>
<protein>
    <recommendedName>
        <fullName evidence="2">Cyclin-I</fullName>
    </recommendedName>
</protein>
<dbReference type="OrthoDB" id="769138at2759"/>
<dbReference type="SUPFAM" id="SSF47954">
    <property type="entry name" value="Cyclin-like"/>
    <property type="match status" value="1"/>
</dbReference>
<evidence type="ECO:0000256" key="3">
    <source>
        <dbReference type="RuleBase" id="RU000383"/>
    </source>
</evidence>
<evidence type="ECO:0000313" key="5">
    <source>
        <dbReference type="EMBL" id="GCC21975.1"/>
    </source>
</evidence>
<dbReference type="FunFam" id="1.10.472.10:FF:000052">
    <property type="entry name" value="cyclin-I isoform X1"/>
    <property type="match status" value="1"/>
</dbReference>
<dbReference type="InterPro" id="IPR006671">
    <property type="entry name" value="Cyclin_N"/>
</dbReference>
<accession>A0A401RUZ3</accession>
<evidence type="ECO:0000256" key="1">
    <source>
        <dbReference type="ARBA" id="ARBA00008742"/>
    </source>
</evidence>
<dbReference type="SMART" id="SM00385">
    <property type="entry name" value="CYCLIN"/>
    <property type="match status" value="1"/>
</dbReference>
<organism evidence="5 6">
    <name type="scientific">Chiloscyllium punctatum</name>
    <name type="common">Brownbanded bambooshark</name>
    <name type="synonym">Hemiscyllium punctatum</name>
    <dbReference type="NCBI Taxonomy" id="137246"/>
    <lineage>
        <taxon>Eukaryota</taxon>
        <taxon>Metazoa</taxon>
        <taxon>Chordata</taxon>
        <taxon>Craniata</taxon>
        <taxon>Vertebrata</taxon>
        <taxon>Chondrichthyes</taxon>
        <taxon>Elasmobranchii</taxon>
        <taxon>Galeomorphii</taxon>
        <taxon>Galeoidea</taxon>
        <taxon>Orectolobiformes</taxon>
        <taxon>Hemiscylliidae</taxon>
        <taxon>Chiloscyllium</taxon>
    </lineage>
</organism>
<feature type="domain" description="Cyclin-like" evidence="4">
    <location>
        <begin position="52"/>
        <end position="138"/>
    </location>
</feature>
<evidence type="ECO:0000313" key="6">
    <source>
        <dbReference type="Proteomes" id="UP000287033"/>
    </source>
</evidence>
<reference evidence="5 6" key="1">
    <citation type="journal article" date="2018" name="Nat. Ecol. Evol.">
        <title>Shark genomes provide insights into elasmobranch evolution and the origin of vertebrates.</title>
        <authorList>
            <person name="Hara Y"/>
            <person name="Yamaguchi K"/>
            <person name="Onimaru K"/>
            <person name="Kadota M"/>
            <person name="Koyanagi M"/>
            <person name="Keeley SD"/>
            <person name="Tatsumi K"/>
            <person name="Tanaka K"/>
            <person name="Motone F"/>
            <person name="Kageyama Y"/>
            <person name="Nozu R"/>
            <person name="Adachi N"/>
            <person name="Nishimura O"/>
            <person name="Nakagawa R"/>
            <person name="Tanegashima C"/>
            <person name="Kiyatake I"/>
            <person name="Matsumoto R"/>
            <person name="Murakumo K"/>
            <person name="Nishida K"/>
            <person name="Terakita A"/>
            <person name="Kuratani S"/>
            <person name="Sato K"/>
            <person name="Hyodo S Kuraku.S."/>
        </authorList>
    </citation>
    <scope>NUCLEOTIDE SEQUENCE [LARGE SCALE GENOMIC DNA]</scope>
</reference>
<comment type="similarity">
    <text evidence="1 3">Belongs to the cyclin family.</text>
</comment>
<proteinExistence type="inferred from homology"/>
<keyword evidence="6" id="KW-1185">Reference proteome</keyword>
<dbReference type="InterPro" id="IPR013763">
    <property type="entry name" value="Cyclin-like_dom"/>
</dbReference>
<dbReference type="Proteomes" id="UP000287033">
    <property type="component" value="Unassembled WGS sequence"/>
</dbReference>
<gene>
    <name evidence="5" type="ORF">chiPu_0000358</name>
</gene>
<comment type="caution">
    <text evidence="5">The sequence shown here is derived from an EMBL/GenBank/DDBJ whole genome shotgun (WGS) entry which is preliminary data.</text>
</comment>
<evidence type="ECO:0000259" key="4">
    <source>
        <dbReference type="SMART" id="SM00385"/>
    </source>
</evidence>
<dbReference type="PANTHER" id="PTHR10177">
    <property type="entry name" value="CYCLINS"/>
    <property type="match status" value="1"/>
</dbReference>
<dbReference type="Pfam" id="PF00134">
    <property type="entry name" value="Cyclin_N"/>
    <property type="match status" value="1"/>
</dbReference>
<sequence length="361" mass="40743">MKCLGSLGGERLAFLLNEALAKEARLWKVPLFKTCDNQGTNITLLQRENVVLWLRDLCSKFGYYPETFFLAISILDRLLASVKAQPKYLRCIAISSLFVAAKINEEDEVTLLVKDLAAKSDSGCSSGEILRMEKIILDKLQWDLYTATPADFVNIFHAMVMSSRPHLLDRWPQMNPSLHAAFLTRQLQHCMACHQLLQFRGSTLALAIISLEVERLIPDWFIVTTDLLKKAQIRNMDFVYCKNIVANHVFPETVVSASNVVYIFDPANSDLVRHQRMFYIHSGMHDPYTQSPTRGELWSRRTATMSNRVAPVKTSEPVAVEISAKAIDSGQLAENLSPCPPLQPVEDVEEFKVGGVKQIIF</sequence>
<dbReference type="AlphaFoldDB" id="A0A401RUZ3"/>